<dbReference type="GO" id="GO:0006312">
    <property type="term" value="P:mitotic recombination"/>
    <property type="evidence" value="ECO:0007669"/>
    <property type="project" value="TreeGrafter"/>
</dbReference>
<feature type="domain" description="RecA family profile 1" evidence="8">
    <location>
        <begin position="83"/>
        <end position="261"/>
    </location>
</feature>
<evidence type="ECO:0000256" key="4">
    <source>
        <dbReference type="ARBA" id="ARBA00022840"/>
    </source>
</evidence>
<dbReference type="Gene3D" id="3.40.50.300">
    <property type="entry name" value="P-loop containing nucleotide triphosphate hydrolases"/>
    <property type="match status" value="2"/>
</dbReference>
<dbReference type="GO" id="GO:0140664">
    <property type="term" value="F:ATP-dependent DNA damage sensor activity"/>
    <property type="evidence" value="ECO:0007669"/>
    <property type="project" value="InterPro"/>
</dbReference>
<dbReference type="GO" id="GO:0005524">
    <property type="term" value="F:ATP binding"/>
    <property type="evidence" value="ECO:0007669"/>
    <property type="project" value="UniProtKB-KW"/>
</dbReference>
<dbReference type="EMBL" id="LT598446">
    <property type="protein sequence ID" value="SCU85304.1"/>
    <property type="molecule type" value="Genomic_DNA"/>
</dbReference>
<evidence type="ECO:0000313" key="9">
    <source>
        <dbReference type="EMBL" id="SCU85304.1"/>
    </source>
</evidence>
<dbReference type="PANTHER" id="PTHR22942:SF66">
    <property type="entry name" value="RE19845P"/>
    <property type="match status" value="1"/>
</dbReference>
<dbReference type="CDD" id="cd19491">
    <property type="entry name" value="XRCC3"/>
    <property type="match status" value="1"/>
</dbReference>
<dbReference type="Pfam" id="PF08423">
    <property type="entry name" value="Rad51"/>
    <property type="match status" value="1"/>
</dbReference>
<proteinExistence type="predicted"/>
<dbReference type="PROSITE" id="PS50162">
    <property type="entry name" value="RECA_2"/>
    <property type="match status" value="1"/>
</dbReference>
<keyword evidence="2" id="KW-0547">Nucleotide-binding</keyword>
<keyword evidence="5" id="KW-0234">DNA repair</keyword>
<dbReference type="GO" id="GO:0061982">
    <property type="term" value="P:meiosis I cell cycle process"/>
    <property type="evidence" value="ECO:0007669"/>
    <property type="project" value="UniProtKB-ARBA"/>
</dbReference>
<gene>
    <name evidence="9" type="ORF">LANO_0C03906G</name>
</gene>
<keyword evidence="4" id="KW-0067">ATP-binding</keyword>
<dbReference type="InterPro" id="IPR027417">
    <property type="entry name" value="P-loop_NTPase"/>
</dbReference>
<evidence type="ECO:0000256" key="7">
    <source>
        <dbReference type="SAM" id="MobiDB-lite"/>
    </source>
</evidence>
<evidence type="ECO:0000256" key="1">
    <source>
        <dbReference type="ARBA" id="ARBA00004123"/>
    </source>
</evidence>
<evidence type="ECO:0000256" key="6">
    <source>
        <dbReference type="ARBA" id="ARBA00023242"/>
    </source>
</evidence>
<feature type="compositionally biased region" description="Polar residues" evidence="7">
    <location>
        <begin position="351"/>
        <end position="378"/>
    </location>
</feature>
<reference evidence="10" key="1">
    <citation type="submission" date="2016-03" db="EMBL/GenBank/DDBJ databases">
        <authorList>
            <person name="Devillers Hugo."/>
        </authorList>
    </citation>
    <scope>NUCLEOTIDE SEQUENCE [LARGE SCALE GENOMIC DNA]</scope>
</reference>
<protein>
    <submittedName>
        <fullName evidence="9">LANO_0C03906g1_1</fullName>
    </submittedName>
</protein>
<dbReference type="InterPro" id="IPR013632">
    <property type="entry name" value="Rad51_C"/>
</dbReference>
<dbReference type="InterPro" id="IPR003593">
    <property type="entry name" value="AAA+_ATPase"/>
</dbReference>
<keyword evidence="10" id="KW-1185">Reference proteome</keyword>
<evidence type="ECO:0000256" key="3">
    <source>
        <dbReference type="ARBA" id="ARBA00022763"/>
    </source>
</evidence>
<dbReference type="GO" id="GO:0042148">
    <property type="term" value="P:DNA strand invasion"/>
    <property type="evidence" value="ECO:0007669"/>
    <property type="project" value="TreeGrafter"/>
</dbReference>
<organism evidence="9 10">
    <name type="scientific">Lachancea nothofagi CBS 11611</name>
    <dbReference type="NCBI Taxonomy" id="1266666"/>
    <lineage>
        <taxon>Eukaryota</taxon>
        <taxon>Fungi</taxon>
        <taxon>Dikarya</taxon>
        <taxon>Ascomycota</taxon>
        <taxon>Saccharomycotina</taxon>
        <taxon>Saccharomycetes</taxon>
        <taxon>Saccharomycetales</taxon>
        <taxon>Saccharomycetaceae</taxon>
        <taxon>Lachancea</taxon>
    </lineage>
</organism>
<dbReference type="InterPro" id="IPR047348">
    <property type="entry name" value="XRCC3-like_C"/>
</dbReference>
<dbReference type="GO" id="GO:0005634">
    <property type="term" value="C:nucleus"/>
    <property type="evidence" value="ECO:0007669"/>
    <property type="project" value="UniProtKB-SubCell"/>
</dbReference>
<dbReference type="OrthoDB" id="1861185at2759"/>
<dbReference type="GO" id="GO:0000150">
    <property type="term" value="F:DNA strand exchange activity"/>
    <property type="evidence" value="ECO:0007669"/>
    <property type="project" value="TreeGrafter"/>
</dbReference>
<dbReference type="AlphaFoldDB" id="A0A1G4J641"/>
<name>A0A1G4J641_9SACH</name>
<keyword evidence="6" id="KW-0539">Nucleus</keyword>
<dbReference type="SMART" id="SM00382">
    <property type="entry name" value="AAA"/>
    <property type="match status" value="1"/>
</dbReference>
<dbReference type="GO" id="GO:0000730">
    <property type="term" value="P:DNA recombinase assembly"/>
    <property type="evidence" value="ECO:0007669"/>
    <property type="project" value="TreeGrafter"/>
</dbReference>
<evidence type="ECO:0000256" key="2">
    <source>
        <dbReference type="ARBA" id="ARBA00022741"/>
    </source>
</evidence>
<dbReference type="SUPFAM" id="SSF52540">
    <property type="entry name" value="P-loop containing nucleoside triphosphate hydrolases"/>
    <property type="match status" value="1"/>
</dbReference>
<evidence type="ECO:0000313" key="10">
    <source>
        <dbReference type="Proteomes" id="UP000189911"/>
    </source>
</evidence>
<dbReference type="GO" id="GO:0003697">
    <property type="term" value="F:single-stranded DNA binding"/>
    <property type="evidence" value="ECO:0007669"/>
    <property type="project" value="TreeGrafter"/>
</dbReference>
<dbReference type="GO" id="GO:0003690">
    <property type="term" value="F:double-stranded DNA binding"/>
    <property type="evidence" value="ECO:0007669"/>
    <property type="project" value="TreeGrafter"/>
</dbReference>
<dbReference type="PANTHER" id="PTHR22942">
    <property type="entry name" value="RECA/RAD51/RADA DNA STRAND-PAIRING FAMILY MEMBER"/>
    <property type="match status" value="1"/>
</dbReference>
<accession>A0A1G4J641</accession>
<comment type="subcellular location">
    <subcellularLocation>
        <location evidence="1">Nucleus</location>
    </subcellularLocation>
</comment>
<evidence type="ECO:0000256" key="5">
    <source>
        <dbReference type="ARBA" id="ARBA00023204"/>
    </source>
</evidence>
<evidence type="ECO:0000259" key="8">
    <source>
        <dbReference type="PROSITE" id="PS50162"/>
    </source>
</evidence>
<dbReference type="InterPro" id="IPR020588">
    <property type="entry name" value="RecA_ATP-bd"/>
</dbReference>
<sequence length="482" mass="53978">MDLYDQLPNSKLTYLSEYASMLESAKENGITVVDLLTLKPAELTKVFPRSIIEIAKFQLALRDELKYQVFELNKPEFSSDEHRMLVFTSGDRDIDKALGGGIRTHGITEIFGSSSTGKSQLLMQLSLSVQASTDCGGLDGKCVFITTEGNLPTKRLDEMITYKSKLTGFESVSQNNIFTVNCNDLASQEHILLVQLPILVERNRDIKLIIIDSISHHLRVELESKTFRDSQDNRHYIDRMAQNLLKIAAKYSLAIVVANQVGDKPVPEGNPINSISITGPAEYGYQLGWTVGWKDSSIFYRQTMDGLTFDSGSKVRSDSHIGNEHILSDDEDYNLIAATALARKRGRDGGSTDQLSANNSSQSVRTGPKQQSQNYCTSTHVTPCYGRKRKVDTKVPNLGLSWANHVGARILLAKSYKASPMIKEKDFDLNRVLDTNSFWQPRRTLQVVFSEFTKRQELEFMISANGVESIERAQVKPKEYLG</sequence>
<feature type="region of interest" description="Disordered" evidence="7">
    <location>
        <begin position="345"/>
        <end position="378"/>
    </location>
</feature>
<dbReference type="Proteomes" id="UP000189911">
    <property type="component" value="Chromosome C"/>
</dbReference>
<keyword evidence="3" id="KW-0227">DNA damage</keyword>